<feature type="domain" description="HIT" evidence="4">
    <location>
        <begin position="5"/>
        <end position="113"/>
    </location>
</feature>
<dbReference type="PROSITE" id="PS51084">
    <property type="entry name" value="HIT_2"/>
    <property type="match status" value="1"/>
</dbReference>
<dbReference type="InterPro" id="IPR019808">
    <property type="entry name" value="Histidine_triad_CS"/>
</dbReference>
<organism evidence="5 6">
    <name type="scientific">Aerophobetes bacterium</name>
    <dbReference type="NCBI Taxonomy" id="2030807"/>
    <lineage>
        <taxon>Bacteria</taxon>
        <taxon>Candidatus Aerophobota</taxon>
    </lineage>
</organism>
<dbReference type="PRINTS" id="PR00332">
    <property type="entry name" value="HISTRIAD"/>
</dbReference>
<gene>
    <name evidence="5" type="ORF">E3J95_00680</name>
</gene>
<name>A0A523QMD2_UNCAE</name>
<dbReference type="Pfam" id="PF11969">
    <property type="entry name" value="DcpS_C"/>
    <property type="match status" value="1"/>
</dbReference>
<dbReference type="CDD" id="cd01276">
    <property type="entry name" value="PKCI_related"/>
    <property type="match status" value="1"/>
</dbReference>
<evidence type="ECO:0000313" key="5">
    <source>
        <dbReference type="EMBL" id="TES86959.1"/>
    </source>
</evidence>
<feature type="active site" description="Tele-AMP-histidine intermediate" evidence="1">
    <location>
        <position position="99"/>
    </location>
</feature>
<dbReference type="Proteomes" id="UP000320781">
    <property type="component" value="Unassembled WGS sequence"/>
</dbReference>
<feature type="short sequence motif" description="Histidine triad motif" evidence="2 3">
    <location>
        <begin position="97"/>
        <end position="101"/>
    </location>
</feature>
<dbReference type="GO" id="GO:0003824">
    <property type="term" value="F:catalytic activity"/>
    <property type="evidence" value="ECO:0007669"/>
    <property type="project" value="InterPro"/>
</dbReference>
<evidence type="ECO:0000259" key="4">
    <source>
        <dbReference type="PROSITE" id="PS51084"/>
    </source>
</evidence>
<evidence type="ECO:0000256" key="1">
    <source>
        <dbReference type="PIRSR" id="PIRSR601310-1"/>
    </source>
</evidence>
<dbReference type="InterPro" id="IPR036265">
    <property type="entry name" value="HIT-like_sf"/>
</dbReference>
<accession>A0A523QMD2</accession>
<proteinExistence type="predicted"/>
<comment type="caution">
    <text evidence="5">The sequence shown here is derived from an EMBL/GenBank/DDBJ whole genome shotgun (WGS) entry which is preliminary data.</text>
</comment>
<dbReference type="InterPro" id="IPR011146">
    <property type="entry name" value="HIT-like"/>
</dbReference>
<dbReference type="PANTHER" id="PTHR23089">
    <property type="entry name" value="HISTIDINE TRIAD HIT PROTEIN"/>
    <property type="match status" value="1"/>
</dbReference>
<sequence>MGGCIFCEIAKKKLDSRIVHEDSDVIAFEDLNPQAPVHILIVPRKHIVDLLHLSSTDQTLVGKIHLVAKELAKKKRVETGFRVICNCGEEAGQSVGHLHFHLLGGRRFKWPPG</sequence>
<reference evidence="5 6" key="1">
    <citation type="submission" date="2019-03" db="EMBL/GenBank/DDBJ databases">
        <title>Metabolic potential of uncultured bacteria and archaea associated with petroleum seepage in deep-sea sediments.</title>
        <authorList>
            <person name="Dong X."/>
            <person name="Hubert C."/>
        </authorList>
    </citation>
    <scope>NUCLEOTIDE SEQUENCE [LARGE SCALE GENOMIC DNA]</scope>
    <source>
        <strain evidence="5">E44_bin92</strain>
    </source>
</reference>
<dbReference type="AlphaFoldDB" id="A0A523QMD2"/>
<protein>
    <submittedName>
        <fullName evidence="5">Histidine triad nucleotide-binding protein</fullName>
    </submittedName>
</protein>
<evidence type="ECO:0000256" key="2">
    <source>
        <dbReference type="PIRSR" id="PIRSR601310-3"/>
    </source>
</evidence>
<dbReference type="PROSITE" id="PS00892">
    <property type="entry name" value="HIT_1"/>
    <property type="match status" value="1"/>
</dbReference>
<dbReference type="EMBL" id="SOKU01000028">
    <property type="protein sequence ID" value="TES86959.1"/>
    <property type="molecule type" value="Genomic_DNA"/>
</dbReference>
<evidence type="ECO:0000256" key="3">
    <source>
        <dbReference type="PROSITE-ProRule" id="PRU00464"/>
    </source>
</evidence>
<dbReference type="Gene3D" id="3.30.428.10">
    <property type="entry name" value="HIT-like"/>
    <property type="match status" value="1"/>
</dbReference>
<dbReference type="SUPFAM" id="SSF54197">
    <property type="entry name" value="HIT-like"/>
    <property type="match status" value="1"/>
</dbReference>
<evidence type="ECO:0000313" key="6">
    <source>
        <dbReference type="Proteomes" id="UP000320781"/>
    </source>
</evidence>
<dbReference type="InterPro" id="IPR001310">
    <property type="entry name" value="Histidine_triad_HIT"/>
</dbReference>